<dbReference type="EMBL" id="JBANRG010000027">
    <property type="protein sequence ID" value="KAK7453315.1"/>
    <property type="molecule type" value="Genomic_DNA"/>
</dbReference>
<reference evidence="2 3" key="1">
    <citation type="submission" date="2024-01" db="EMBL/GenBank/DDBJ databases">
        <title>A draft genome for the cacao thread blight pathogen Marasmiellus scandens.</title>
        <authorList>
            <person name="Baruah I.K."/>
            <person name="Leung J."/>
            <person name="Bukari Y."/>
            <person name="Amoako-Attah I."/>
            <person name="Meinhardt L.W."/>
            <person name="Bailey B.A."/>
            <person name="Cohen S.P."/>
        </authorList>
    </citation>
    <scope>NUCLEOTIDE SEQUENCE [LARGE SCALE GENOMIC DNA]</scope>
    <source>
        <strain evidence="2 3">GH-19</strain>
    </source>
</reference>
<dbReference type="InterPro" id="IPR016181">
    <property type="entry name" value="Acyl_CoA_acyltransferase"/>
</dbReference>
<accession>A0ABR1J8H6</accession>
<dbReference type="InterPro" id="IPR000182">
    <property type="entry name" value="GNAT_dom"/>
</dbReference>
<comment type="caution">
    <text evidence="2">The sequence shown here is derived from an EMBL/GenBank/DDBJ whole genome shotgun (WGS) entry which is preliminary data.</text>
</comment>
<evidence type="ECO:0000259" key="1">
    <source>
        <dbReference type="PROSITE" id="PS51186"/>
    </source>
</evidence>
<sequence length="172" mass="19028">MALDPSSLTLAQITVEQTLPLRHEVLWPDLPIEKVKLSEDSNGWHFGALMDGTESAVAVISLFLEPLPSHAHEIPPENNMGTAAARFRKFACKSNMQGRGIGTRLLDHTLHFARTELGASTVWCDARTSTSQWYEKRGFTPFGNKFYKGSVEYICMKISFSATEVPSVGGKI</sequence>
<organism evidence="2 3">
    <name type="scientific">Marasmiellus scandens</name>
    <dbReference type="NCBI Taxonomy" id="2682957"/>
    <lineage>
        <taxon>Eukaryota</taxon>
        <taxon>Fungi</taxon>
        <taxon>Dikarya</taxon>
        <taxon>Basidiomycota</taxon>
        <taxon>Agaricomycotina</taxon>
        <taxon>Agaricomycetes</taxon>
        <taxon>Agaricomycetidae</taxon>
        <taxon>Agaricales</taxon>
        <taxon>Marasmiineae</taxon>
        <taxon>Omphalotaceae</taxon>
        <taxon>Marasmiellus</taxon>
    </lineage>
</organism>
<dbReference type="Gene3D" id="3.40.630.30">
    <property type="match status" value="1"/>
</dbReference>
<dbReference type="Proteomes" id="UP001498398">
    <property type="component" value="Unassembled WGS sequence"/>
</dbReference>
<dbReference type="Pfam" id="PF13673">
    <property type="entry name" value="Acetyltransf_10"/>
    <property type="match status" value="1"/>
</dbReference>
<gene>
    <name evidence="2" type="ORF">VKT23_011991</name>
</gene>
<name>A0ABR1J8H6_9AGAR</name>
<proteinExistence type="predicted"/>
<dbReference type="SUPFAM" id="SSF55729">
    <property type="entry name" value="Acyl-CoA N-acyltransferases (Nat)"/>
    <property type="match status" value="1"/>
</dbReference>
<evidence type="ECO:0000313" key="2">
    <source>
        <dbReference type="EMBL" id="KAK7453315.1"/>
    </source>
</evidence>
<protein>
    <recommendedName>
        <fullName evidence="1">N-acetyltransferase domain-containing protein</fullName>
    </recommendedName>
</protein>
<keyword evidence="3" id="KW-1185">Reference proteome</keyword>
<dbReference type="PROSITE" id="PS51186">
    <property type="entry name" value="GNAT"/>
    <property type="match status" value="1"/>
</dbReference>
<evidence type="ECO:0000313" key="3">
    <source>
        <dbReference type="Proteomes" id="UP001498398"/>
    </source>
</evidence>
<dbReference type="CDD" id="cd04301">
    <property type="entry name" value="NAT_SF"/>
    <property type="match status" value="1"/>
</dbReference>
<feature type="domain" description="N-acetyltransferase" evidence="1">
    <location>
        <begin position="5"/>
        <end position="158"/>
    </location>
</feature>